<evidence type="ECO:0000313" key="2">
    <source>
        <dbReference type="Proteomes" id="UP000631653"/>
    </source>
</evidence>
<accession>A0ABX0JZQ3</accession>
<organism evidence="1 2">
    <name type="scientific">Acetobacter conturbans</name>
    <dbReference type="NCBI Taxonomy" id="1737472"/>
    <lineage>
        <taxon>Bacteria</taxon>
        <taxon>Pseudomonadati</taxon>
        <taxon>Pseudomonadota</taxon>
        <taxon>Alphaproteobacteria</taxon>
        <taxon>Acetobacterales</taxon>
        <taxon>Acetobacteraceae</taxon>
        <taxon>Acetobacter</taxon>
    </lineage>
</organism>
<dbReference type="Proteomes" id="UP000631653">
    <property type="component" value="Unassembled WGS sequence"/>
</dbReference>
<reference evidence="1 2" key="1">
    <citation type="journal article" date="2020" name="Int. J. Syst. Evol. Microbiol.">
        <title>Novel acetic acid bacteria from cider fermentations: Acetobacter conturbans sp. nov. and Acetobacter fallax sp. nov.</title>
        <authorList>
            <person name="Sombolestani A.S."/>
            <person name="Cleenwerck I."/>
            <person name="Cnockaert M."/>
            <person name="Borremans W."/>
            <person name="Wieme A.D."/>
            <person name="De Vuyst L."/>
            <person name="Vandamme P."/>
        </authorList>
    </citation>
    <scope>NUCLEOTIDE SEQUENCE [LARGE SCALE GENOMIC DNA]</scope>
    <source>
        <strain evidence="1 2">LMG 1627</strain>
    </source>
</reference>
<sequence length="425" mass="48430">MGVNVKGGVWLVRELEDGRYESLVSDAGSEKIRFSSTEQPSILSIGGSIHDGVSFSFGGKYLICFPDGTASFSSENLGAWENLALISYETFQWFLSADKQGWFDCITEEKISFQSFRKQDALTYMDCGAFSYRLSGRPGPVIVSGEQSTQAFIFDSFQRRRNIVRYNPLVYFCVFGDDEYYQCCALALTSLRRFGLYEGDVFIVADRDSNETLSFFPEDVHRNTHIVQASDADHLFERYKIFEHRIDGYSPVLYLDTDIIISSDINGIIKKAAFQDGFHLYREAAGEADLIKVTQWDVIANWWGAWMIGREGEIGDLSFWRATSGIMLFSDLPATHRMFETVCRVGKLTRRHEIDWFGDQPVLNYVATQTEMVDIELLKDKSLNSAYVDHFMSNRARFLMHISMGVGEGKKKFPIMKELFDTLSA</sequence>
<comment type="caution">
    <text evidence="1">The sequence shown here is derived from an EMBL/GenBank/DDBJ whole genome shotgun (WGS) entry which is preliminary data.</text>
</comment>
<dbReference type="SUPFAM" id="SSF53448">
    <property type="entry name" value="Nucleotide-diphospho-sugar transferases"/>
    <property type="match status" value="1"/>
</dbReference>
<keyword evidence="2" id="KW-1185">Reference proteome</keyword>
<protein>
    <submittedName>
        <fullName evidence="1">Uncharacterized protein</fullName>
    </submittedName>
</protein>
<dbReference type="EMBL" id="WOSY01000004">
    <property type="protein sequence ID" value="NHN88041.1"/>
    <property type="molecule type" value="Genomic_DNA"/>
</dbReference>
<dbReference type="InterPro" id="IPR029044">
    <property type="entry name" value="Nucleotide-diphossugar_trans"/>
</dbReference>
<dbReference type="RefSeq" id="WP_173569344.1">
    <property type="nucleotide sequence ID" value="NZ_WOSY01000004.1"/>
</dbReference>
<evidence type="ECO:0000313" key="1">
    <source>
        <dbReference type="EMBL" id="NHN88041.1"/>
    </source>
</evidence>
<dbReference type="Gene3D" id="3.90.550.10">
    <property type="entry name" value="Spore Coat Polysaccharide Biosynthesis Protein SpsA, Chain A"/>
    <property type="match status" value="1"/>
</dbReference>
<proteinExistence type="predicted"/>
<gene>
    <name evidence="1" type="ORF">GOB81_05285</name>
</gene>
<name>A0ABX0JZQ3_9PROT</name>